<protein>
    <submittedName>
        <fullName evidence="1">Uncharacterized protein</fullName>
    </submittedName>
</protein>
<dbReference type="EMBL" id="KZ394306">
    <property type="protein sequence ID" value="PIO54633.1"/>
    <property type="molecule type" value="Genomic_DNA"/>
</dbReference>
<keyword evidence="2" id="KW-1185">Reference proteome</keyword>
<gene>
    <name evidence="1" type="ORF">TELCIR_23998</name>
</gene>
<evidence type="ECO:0000313" key="2">
    <source>
        <dbReference type="Proteomes" id="UP000230423"/>
    </source>
</evidence>
<organism evidence="1 2">
    <name type="scientific">Teladorsagia circumcincta</name>
    <name type="common">Brown stomach worm</name>
    <name type="synonym">Ostertagia circumcincta</name>
    <dbReference type="NCBI Taxonomy" id="45464"/>
    <lineage>
        <taxon>Eukaryota</taxon>
        <taxon>Metazoa</taxon>
        <taxon>Ecdysozoa</taxon>
        <taxon>Nematoda</taxon>
        <taxon>Chromadorea</taxon>
        <taxon>Rhabditida</taxon>
        <taxon>Rhabditina</taxon>
        <taxon>Rhabditomorpha</taxon>
        <taxon>Strongyloidea</taxon>
        <taxon>Trichostrongylidae</taxon>
        <taxon>Teladorsagia</taxon>
    </lineage>
</organism>
<sequence length="97" mass="11434">MTRLCFFIVPHPGANLFIAVGSNTIQERFIERYVRSGEERGGVIRYNENSVFSSQMHLSRIFRLPRKPFSELDYARHMPKEYVQRLKRVVPKKVYSG</sequence>
<dbReference type="OrthoDB" id="262547at2759"/>
<dbReference type="Proteomes" id="UP000230423">
    <property type="component" value="Unassembled WGS sequence"/>
</dbReference>
<dbReference type="AlphaFoldDB" id="A0A2G9T9I5"/>
<evidence type="ECO:0000313" key="1">
    <source>
        <dbReference type="EMBL" id="PIO54633.1"/>
    </source>
</evidence>
<feature type="non-terminal residue" evidence="1">
    <location>
        <position position="97"/>
    </location>
</feature>
<name>A0A2G9T9I5_TELCI</name>
<reference evidence="1 2" key="1">
    <citation type="submission" date="2015-09" db="EMBL/GenBank/DDBJ databases">
        <title>Draft genome of the parasitic nematode Teladorsagia circumcincta isolate WARC Sus (inbred).</title>
        <authorList>
            <person name="Mitreva M."/>
        </authorList>
    </citation>
    <scope>NUCLEOTIDE SEQUENCE [LARGE SCALE GENOMIC DNA]</scope>
    <source>
        <strain evidence="1 2">S</strain>
    </source>
</reference>
<proteinExistence type="predicted"/>
<accession>A0A2G9T9I5</accession>